<dbReference type="AlphaFoldDB" id="A0A914LL05"/>
<name>A0A914LL05_MELIC</name>
<keyword evidence="1" id="KW-1133">Transmembrane helix</keyword>
<keyword evidence="1" id="KW-0812">Transmembrane</keyword>
<keyword evidence="1" id="KW-0472">Membrane</keyword>
<accession>A0A914LL05</accession>
<evidence type="ECO:0000256" key="1">
    <source>
        <dbReference type="SAM" id="Phobius"/>
    </source>
</evidence>
<dbReference type="Proteomes" id="UP000887563">
    <property type="component" value="Unplaced"/>
</dbReference>
<feature type="transmembrane region" description="Helical" evidence="1">
    <location>
        <begin position="87"/>
        <end position="106"/>
    </location>
</feature>
<proteinExistence type="predicted"/>
<dbReference type="WBParaSite" id="Minc3s00617g15171">
    <property type="protein sequence ID" value="Minc3s00617g15171"/>
    <property type="gene ID" value="Minc3s00617g15171"/>
</dbReference>
<feature type="transmembrane region" description="Helical" evidence="1">
    <location>
        <begin position="20"/>
        <end position="46"/>
    </location>
</feature>
<protein>
    <submittedName>
        <fullName evidence="3">Candidate secreted effector</fullName>
    </submittedName>
</protein>
<feature type="transmembrane region" description="Helical" evidence="1">
    <location>
        <begin position="52"/>
        <end position="75"/>
    </location>
</feature>
<evidence type="ECO:0000313" key="2">
    <source>
        <dbReference type="Proteomes" id="UP000887563"/>
    </source>
</evidence>
<keyword evidence="2" id="KW-1185">Reference proteome</keyword>
<reference evidence="3" key="1">
    <citation type="submission" date="2022-11" db="UniProtKB">
        <authorList>
            <consortium name="WormBaseParasite"/>
        </authorList>
    </citation>
    <scope>IDENTIFICATION</scope>
</reference>
<evidence type="ECO:0000313" key="3">
    <source>
        <dbReference type="WBParaSite" id="Minc3s00617g15171"/>
    </source>
</evidence>
<organism evidence="2 3">
    <name type="scientific">Meloidogyne incognita</name>
    <name type="common">Southern root-knot nematode worm</name>
    <name type="synonym">Oxyuris incognita</name>
    <dbReference type="NCBI Taxonomy" id="6306"/>
    <lineage>
        <taxon>Eukaryota</taxon>
        <taxon>Metazoa</taxon>
        <taxon>Ecdysozoa</taxon>
        <taxon>Nematoda</taxon>
        <taxon>Chromadorea</taxon>
        <taxon>Rhabditida</taxon>
        <taxon>Tylenchina</taxon>
        <taxon>Tylenchomorpha</taxon>
        <taxon>Tylenchoidea</taxon>
        <taxon>Meloidogynidae</taxon>
        <taxon>Meloidogyninae</taxon>
        <taxon>Meloidogyne</taxon>
        <taxon>Meloidogyne incognita group</taxon>
    </lineage>
</organism>
<sequence length="109" mass="13616">MCKRVFSIFLRICRSFFRHFSDCFVMFIVNIFLICRSFILFILIFRWLFSDFIYWLSFFLIIFLFACRVLFSIFLRILRWVLGIYRFMFDLTFIIFLFMCRSLFIITSC</sequence>